<reference evidence="2" key="1">
    <citation type="submission" date="2020-09" db="EMBL/GenBank/DDBJ databases">
        <title>Streptomyces canutascabiei sp. nov., which causes potato common scab and is distributed across the world.</title>
        <authorList>
            <person name="Nguyen H.P."/>
            <person name="Weisberg A.J."/>
            <person name="Chang J.H."/>
            <person name="Clarke C.R."/>
        </authorList>
    </citation>
    <scope>NUCLEOTIDE SEQUENCE</scope>
    <source>
        <strain evidence="2">ID-01-6.2a</strain>
    </source>
</reference>
<dbReference type="Gene3D" id="1.20.120.450">
    <property type="entry name" value="dinb family like domain"/>
    <property type="match status" value="1"/>
</dbReference>
<dbReference type="AlphaFoldDB" id="A0A927L724"/>
<dbReference type="Proteomes" id="UP000661025">
    <property type="component" value="Unassembled WGS sequence"/>
</dbReference>
<proteinExistence type="predicted"/>
<dbReference type="Pfam" id="PF04978">
    <property type="entry name" value="MST"/>
    <property type="match status" value="1"/>
</dbReference>
<evidence type="ECO:0000313" key="2">
    <source>
        <dbReference type="EMBL" id="MBD9725184.1"/>
    </source>
</evidence>
<comment type="caution">
    <text evidence="2">The sequence shown here is derived from an EMBL/GenBank/DDBJ whole genome shotgun (WGS) entry which is preliminary data.</text>
</comment>
<feature type="region of interest" description="Disordered" evidence="1">
    <location>
        <begin position="1"/>
        <end position="73"/>
    </location>
</feature>
<feature type="compositionally biased region" description="Basic and acidic residues" evidence="1">
    <location>
        <begin position="1"/>
        <end position="13"/>
    </location>
</feature>
<evidence type="ECO:0000313" key="3">
    <source>
        <dbReference type="Proteomes" id="UP000661025"/>
    </source>
</evidence>
<dbReference type="EMBL" id="JACYXT010000007">
    <property type="protein sequence ID" value="MBD9725184.1"/>
    <property type="molecule type" value="Genomic_DNA"/>
</dbReference>
<dbReference type="SUPFAM" id="SSF109854">
    <property type="entry name" value="DinB/YfiT-like putative metalloenzymes"/>
    <property type="match status" value="1"/>
</dbReference>
<dbReference type="InterPro" id="IPR007061">
    <property type="entry name" value="MST-like"/>
</dbReference>
<protein>
    <submittedName>
        <fullName evidence="2">DinB family protein</fullName>
    </submittedName>
</protein>
<evidence type="ECO:0000256" key="1">
    <source>
        <dbReference type="SAM" id="MobiDB-lite"/>
    </source>
</evidence>
<sequence>MTDRGGTRQDAQPRHAQPHHNQADHEQVDREQAEHGQARPAPPQHEQPPPERRPGWGDRFVGPEGDPRAEGGFEGERATLVGYLRNQRLTLELKCAGLDAEALARRAVPPSNMSLLGLVRHLAGVEQYWFREALAGRPEPRHYRAGEDPDGDFNGAVADPEAVADAWRTWRAEVDFAERFVAAAPDLAVTGQHDGEPVALREVLVHLIEEYARHNGHADFLRERIDGRIGQ</sequence>
<dbReference type="InterPro" id="IPR034660">
    <property type="entry name" value="DinB/YfiT-like"/>
</dbReference>
<feature type="compositionally biased region" description="Basic and acidic residues" evidence="1">
    <location>
        <begin position="21"/>
        <end position="37"/>
    </location>
</feature>
<gene>
    <name evidence="2" type="ORF">IHE70_18575</name>
</gene>
<name>A0A927L724_9ACTN</name>
<accession>A0A927L724</accession>
<organism evidence="2 3">
    <name type="scientific">Streptomyces caniscabiei</name>
    <dbReference type="NCBI Taxonomy" id="2746961"/>
    <lineage>
        <taxon>Bacteria</taxon>
        <taxon>Bacillati</taxon>
        <taxon>Actinomycetota</taxon>
        <taxon>Actinomycetes</taxon>
        <taxon>Kitasatosporales</taxon>
        <taxon>Streptomycetaceae</taxon>
        <taxon>Streptomyces</taxon>
    </lineage>
</organism>